<evidence type="ECO:0000313" key="11">
    <source>
        <dbReference type="EMBL" id="NGQ90616.1"/>
    </source>
</evidence>
<dbReference type="AlphaFoldDB" id="A0A6M1TUM1"/>
<accession>A0A6M1TUM1</accession>
<dbReference type="SUPFAM" id="SSF53955">
    <property type="entry name" value="Lysozyme-like"/>
    <property type="match status" value="1"/>
</dbReference>
<keyword evidence="4" id="KW-0812">Transmembrane</keyword>
<keyword evidence="3" id="KW-0808">Transferase</keyword>
<dbReference type="RefSeq" id="WP_165048294.1">
    <property type="nucleotide sequence ID" value="NZ_JAALFE010000005.1"/>
</dbReference>
<dbReference type="Pfam" id="PF00912">
    <property type="entry name" value="Transgly"/>
    <property type="match status" value="1"/>
</dbReference>
<evidence type="ECO:0000256" key="9">
    <source>
        <dbReference type="ARBA" id="ARBA00023316"/>
    </source>
</evidence>
<evidence type="ECO:0000256" key="2">
    <source>
        <dbReference type="ARBA" id="ARBA00004752"/>
    </source>
</evidence>
<evidence type="ECO:0000256" key="3">
    <source>
        <dbReference type="ARBA" id="ARBA00022679"/>
    </source>
</evidence>
<keyword evidence="6" id="KW-0573">Peptidoglycan synthesis</keyword>
<evidence type="ECO:0000259" key="10">
    <source>
        <dbReference type="Pfam" id="PF00912"/>
    </source>
</evidence>
<feature type="domain" description="Glycosyl transferase family 51" evidence="10">
    <location>
        <begin position="75"/>
        <end position="155"/>
    </location>
</feature>
<evidence type="ECO:0000256" key="7">
    <source>
        <dbReference type="ARBA" id="ARBA00022989"/>
    </source>
</evidence>
<dbReference type="InterPro" id="IPR036950">
    <property type="entry name" value="PBP_transglycosylase"/>
</dbReference>
<comment type="caution">
    <text evidence="11">The sequence shown here is derived from an EMBL/GenBank/DDBJ whole genome shotgun (WGS) entry which is preliminary data.</text>
</comment>
<keyword evidence="7" id="KW-1133">Transmembrane helix</keyword>
<dbReference type="Gene3D" id="1.10.3810.10">
    <property type="entry name" value="Biosynthetic peptidoglycan transglycosylase-like"/>
    <property type="match status" value="1"/>
</dbReference>
<dbReference type="GO" id="GO:0008360">
    <property type="term" value="P:regulation of cell shape"/>
    <property type="evidence" value="ECO:0007669"/>
    <property type="project" value="UniProtKB-KW"/>
</dbReference>
<reference evidence="11 12" key="1">
    <citation type="submission" date="2020-02" db="EMBL/GenBank/DDBJ databases">
        <title>Rhodobacter translucens sp. nov., a novel bacterium isolated from activated sludge.</title>
        <authorList>
            <person name="Liu J."/>
        </authorList>
    </citation>
    <scope>NUCLEOTIDE SEQUENCE [LARGE SCALE GENOMIC DNA]</scope>
    <source>
        <strain evidence="11 12">HX-7-19</strain>
    </source>
</reference>
<dbReference type="PANTHER" id="PTHR32282">
    <property type="entry name" value="BINDING PROTEIN TRANSPEPTIDASE, PUTATIVE-RELATED"/>
    <property type="match status" value="1"/>
</dbReference>
<evidence type="ECO:0000256" key="8">
    <source>
        <dbReference type="ARBA" id="ARBA00023136"/>
    </source>
</evidence>
<organism evidence="11 12">
    <name type="scientific">Paragemmobacter kunshanensis</name>
    <dbReference type="NCBI Taxonomy" id="2583234"/>
    <lineage>
        <taxon>Bacteria</taxon>
        <taxon>Pseudomonadati</taxon>
        <taxon>Pseudomonadota</taxon>
        <taxon>Alphaproteobacteria</taxon>
        <taxon>Rhodobacterales</taxon>
        <taxon>Paracoccaceae</taxon>
        <taxon>Paragemmobacter</taxon>
    </lineage>
</organism>
<evidence type="ECO:0000256" key="5">
    <source>
        <dbReference type="ARBA" id="ARBA00022960"/>
    </source>
</evidence>
<dbReference type="InterPro" id="IPR023346">
    <property type="entry name" value="Lysozyme-like_dom_sf"/>
</dbReference>
<name>A0A6M1TUM1_9RHOB</name>
<dbReference type="GO" id="GO:0008955">
    <property type="term" value="F:peptidoglycan glycosyltransferase activity"/>
    <property type="evidence" value="ECO:0007669"/>
    <property type="project" value="TreeGrafter"/>
</dbReference>
<comment type="subcellular location">
    <subcellularLocation>
        <location evidence="1">Membrane</location>
    </subcellularLocation>
</comment>
<comment type="pathway">
    <text evidence="2">Cell wall biogenesis; peptidoglycan biosynthesis.</text>
</comment>
<proteinExistence type="predicted"/>
<keyword evidence="9" id="KW-0961">Cell wall biogenesis/degradation</keyword>
<evidence type="ECO:0000256" key="4">
    <source>
        <dbReference type="ARBA" id="ARBA00022692"/>
    </source>
</evidence>
<dbReference type="InterPro" id="IPR001264">
    <property type="entry name" value="Glyco_trans_51"/>
</dbReference>
<evidence type="ECO:0000256" key="6">
    <source>
        <dbReference type="ARBA" id="ARBA00022984"/>
    </source>
</evidence>
<keyword evidence="12" id="KW-1185">Reference proteome</keyword>
<dbReference type="Proteomes" id="UP000474758">
    <property type="component" value="Unassembled WGS sequence"/>
</dbReference>
<protein>
    <recommendedName>
        <fullName evidence="10">Glycosyl transferase family 51 domain-containing protein</fullName>
    </recommendedName>
</protein>
<dbReference type="GO" id="GO:0009252">
    <property type="term" value="P:peptidoglycan biosynthetic process"/>
    <property type="evidence" value="ECO:0007669"/>
    <property type="project" value="UniProtKB-KW"/>
</dbReference>
<sequence length="186" mass="20188">MAEEFAFLTPEAVRAAYEADRAGWEAAPPLVVQAFVLAEDKGFWEGPYPRSTVTRTITAWYPEPGMGPSLPVELAIGQALTREEIADWFVNRVYLGQRCFGVAGAAEAYFGKEVRALAVEEVAYLAILPKGPAVFHPERAGIRALERRNWLLGEMAEAGLIAPREAMAATALPLGVRDPLGTCGLE</sequence>
<keyword evidence="5" id="KW-0133">Cell shape</keyword>
<evidence type="ECO:0000256" key="1">
    <source>
        <dbReference type="ARBA" id="ARBA00004370"/>
    </source>
</evidence>
<keyword evidence="8" id="KW-0472">Membrane</keyword>
<dbReference type="GO" id="GO:0071555">
    <property type="term" value="P:cell wall organization"/>
    <property type="evidence" value="ECO:0007669"/>
    <property type="project" value="UniProtKB-KW"/>
</dbReference>
<dbReference type="GO" id="GO:0030288">
    <property type="term" value="C:outer membrane-bounded periplasmic space"/>
    <property type="evidence" value="ECO:0007669"/>
    <property type="project" value="TreeGrafter"/>
</dbReference>
<dbReference type="GO" id="GO:0016020">
    <property type="term" value="C:membrane"/>
    <property type="evidence" value="ECO:0007669"/>
    <property type="project" value="UniProtKB-SubCell"/>
</dbReference>
<dbReference type="EMBL" id="JAALFE010000005">
    <property type="protein sequence ID" value="NGQ90616.1"/>
    <property type="molecule type" value="Genomic_DNA"/>
</dbReference>
<dbReference type="PANTHER" id="PTHR32282:SF27">
    <property type="entry name" value="PENICILLIN-BINDING PROTEIN 1A"/>
    <property type="match status" value="1"/>
</dbReference>
<dbReference type="InterPro" id="IPR050396">
    <property type="entry name" value="Glycosyltr_51/Transpeptidase"/>
</dbReference>
<gene>
    <name evidence="11" type="ORF">G5V65_06875</name>
</gene>
<evidence type="ECO:0000313" key="12">
    <source>
        <dbReference type="Proteomes" id="UP000474758"/>
    </source>
</evidence>